<dbReference type="OrthoDB" id="1000116at2759"/>
<protein>
    <submittedName>
        <fullName evidence="1">Uncharacterized protein</fullName>
    </submittedName>
</protein>
<dbReference type="AlphaFoldDB" id="A0A2P5W8E3"/>
<name>A0A2P5W8E3_GOSBA</name>
<accession>A0A2P5W8E3</accession>
<dbReference type="Proteomes" id="UP000239757">
    <property type="component" value="Unassembled WGS sequence"/>
</dbReference>
<reference evidence="1 2" key="1">
    <citation type="submission" date="2015-01" db="EMBL/GenBank/DDBJ databases">
        <title>Genome of allotetraploid Gossypium barbadense reveals genomic plasticity and fiber elongation in cotton evolution.</title>
        <authorList>
            <person name="Chen X."/>
            <person name="Liu X."/>
            <person name="Zhao B."/>
            <person name="Zheng H."/>
            <person name="Hu Y."/>
            <person name="Lu G."/>
            <person name="Yang C."/>
            <person name="Chen J."/>
            <person name="Shan C."/>
            <person name="Zhang L."/>
            <person name="Zhou Y."/>
            <person name="Wang L."/>
            <person name="Guo W."/>
            <person name="Bai Y."/>
            <person name="Ruan J."/>
            <person name="Shangguan X."/>
            <person name="Mao Y."/>
            <person name="Jiang J."/>
            <person name="Zhu Y."/>
            <person name="Lei J."/>
            <person name="Kang H."/>
            <person name="Chen S."/>
            <person name="He X."/>
            <person name="Wang R."/>
            <person name="Wang Y."/>
            <person name="Chen J."/>
            <person name="Wang L."/>
            <person name="Yu S."/>
            <person name="Wang B."/>
            <person name="Wei J."/>
            <person name="Song S."/>
            <person name="Lu X."/>
            <person name="Gao Z."/>
            <person name="Gu W."/>
            <person name="Deng X."/>
            <person name="Ma D."/>
            <person name="Wang S."/>
            <person name="Liang W."/>
            <person name="Fang L."/>
            <person name="Cai C."/>
            <person name="Zhu X."/>
            <person name="Zhou B."/>
            <person name="Zhang Y."/>
            <person name="Chen Z."/>
            <person name="Xu S."/>
            <person name="Zhu R."/>
            <person name="Wang S."/>
            <person name="Zhang T."/>
            <person name="Zhao G."/>
        </authorList>
    </citation>
    <scope>NUCLEOTIDE SEQUENCE [LARGE SCALE GENOMIC DNA]</scope>
    <source>
        <strain evidence="2">cv. Xinhai21</strain>
        <tissue evidence="1">Leaf</tissue>
    </source>
</reference>
<evidence type="ECO:0000313" key="2">
    <source>
        <dbReference type="Proteomes" id="UP000239757"/>
    </source>
</evidence>
<sequence>MIDLCQSLKMLKIIEYLKDKLTKPFEQDEVEREIFGIDLLKAPGPDGNIATFFQQKWEVVGPLVTDAYLNYLNMRKMLKEMSKTFIVLVPKRNNLEEEDK</sequence>
<evidence type="ECO:0000313" key="1">
    <source>
        <dbReference type="EMBL" id="PPR87317.1"/>
    </source>
</evidence>
<gene>
    <name evidence="1" type="ORF">GOBAR_AA33374</name>
</gene>
<dbReference type="EMBL" id="KZ668634">
    <property type="protein sequence ID" value="PPR87317.1"/>
    <property type="molecule type" value="Genomic_DNA"/>
</dbReference>
<organism evidence="1 2">
    <name type="scientific">Gossypium barbadense</name>
    <name type="common">Sea Island cotton</name>
    <name type="synonym">Hibiscus barbadensis</name>
    <dbReference type="NCBI Taxonomy" id="3634"/>
    <lineage>
        <taxon>Eukaryota</taxon>
        <taxon>Viridiplantae</taxon>
        <taxon>Streptophyta</taxon>
        <taxon>Embryophyta</taxon>
        <taxon>Tracheophyta</taxon>
        <taxon>Spermatophyta</taxon>
        <taxon>Magnoliopsida</taxon>
        <taxon>eudicotyledons</taxon>
        <taxon>Gunneridae</taxon>
        <taxon>Pentapetalae</taxon>
        <taxon>rosids</taxon>
        <taxon>malvids</taxon>
        <taxon>Malvales</taxon>
        <taxon>Malvaceae</taxon>
        <taxon>Malvoideae</taxon>
        <taxon>Gossypium</taxon>
    </lineage>
</organism>
<proteinExistence type="predicted"/>